<dbReference type="GO" id="GO:0008168">
    <property type="term" value="F:methyltransferase activity"/>
    <property type="evidence" value="ECO:0007669"/>
    <property type="project" value="UniProtKB-KW"/>
</dbReference>
<dbReference type="KEGG" id="abac:LuPra_06256"/>
<dbReference type="EC" id="2.1.1.-" evidence="2"/>
<evidence type="ECO:0000259" key="1">
    <source>
        <dbReference type="Pfam" id="PF05050"/>
    </source>
</evidence>
<reference evidence="2 3" key="1">
    <citation type="journal article" date="2016" name="Genome Announc.">
        <title>First Complete Genome Sequence of a Subdivision 6 Acidobacterium Strain.</title>
        <authorList>
            <person name="Huang S."/>
            <person name="Vieira S."/>
            <person name="Bunk B."/>
            <person name="Riedel T."/>
            <person name="Sproer C."/>
            <person name="Overmann J."/>
        </authorList>
    </citation>
    <scope>NUCLEOTIDE SEQUENCE [LARGE SCALE GENOMIC DNA]</scope>
    <source>
        <strain evidence="3">DSM 100886 HEG_-6_39</strain>
    </source>
</reference>
<dbReference type="GO" id="GO:0032259">
    <property type="term" value="P:methylation"/>
    <property type="evidence" value="ECO:0007669"/>
    <property type="project" value="UniProtKB-KW"/>
</dbReference>
<dbReference type="Gene3D" id="3.40.50.150">
    <property type="entry name" value="Vaccinia Virus protein VP39"/>
    <property type="match status" value="1"/>
</dbReference>
<keyword evidence="2" id="KW-0489">Methyltransferase</keyword>
<keyword evidence="2" id="KW-0808">Transferase</keyword>
<dbReference type="RefSeq" id="WP_110174379.1">
    <property type="nucleotide sequence ID" value="NZ_CP015136.1"/>
</dbReference>
<dbReference type="Proteomes" id="UP000076079">
    <property type="component" value="Chromosome"/>
</dbReference>
<dbReference type="PANTHER" id="PTHR34203">
    <property type="entry name" value="METHYLTRANSFERASE, FKBM FAMILY PROTEIN"/>
    <property type="match status" value="1"/>
</dbReference>
<dbReference type="InterPro" id="IPR006342">
    <property type="entry name" value="FkbM_mtfrase"/>
</dbReference>
<dbReference type="EMBL" id="CP015136">
    <property type="protein sequence ID" value="AMY12970.1"/>
    <property type="molecule type" value="Genomic_DNA"/>
</dbReference>
<dbReference type="STRING" id="1855912.LuPra_06256"/>
<proteinExistence type="predicted"/>
<dbReference type="AlphaFoldDB" id="A0A143PY55"/>
<dbReference type="PANTHER" id="PTHR34203:SF15">
    <property type="entry name" value="SLL1173 PROTEIN"/>
    <property type="match status" value="1"/>
</dbReference>
<evidence type="ECO:0000313" key="2">
    <source>
        <dbReference type="EMBL" id="AMY12970.1"/>
    </source>
</evidence>
<accession>A0A143PY55</accession>
<evidence type="ECO:0000313" key="3">
    <source>
        <dbReference type="Proteomes" id="UP000076079"/>
    </source>
</evidence>
<organism evidence="2 3">
    <name type="scientific">Luteitalea pratensis</name>
    <dbReference type="NCBI Taxonomy" id="1855912"/>
    <lineage>
        <taxon>Bacteria</taxon>
        <taxon>Pseudomonadati</taxon>
        <taxon>Acidobacteriota</taxon>
        <taxon>Vicinamibacteria</taxon>
        <taxon>Vicinamibacterales</taxon>
        <taxon>Vicinamibacteraceae</taxon>
        <taxon>Luteitalea</taxon>
    </lineage>
</organism>
<dbReference type="InterPro" id="IPR029063">
    <property type="entry name" value="SAM-dependent_MTases_sf"/>
</dbReference>
<reference evidence="3" key="2">
    <citation type="submission" date="2016-04" db="EMBL/GenBank/DDBJ databases">
        <title>First Complete Genome Sequence of a Subdivision 6 Acidobacterium.</title>
        <authorList>
            <person name="Huang S."/>
            <person name="Vieira S."/>
            <person name="Bunk B."/>
            <person name="Riedel T."/>
            <person name="Sproeer C."/>
            <person name="Overmann J."/>
        </authorList>
    </citation>
    <scope>NUCLEOTIDE SEQUENCE [LARGE SCALE GENOMIC DNA]</scope>
    <source>
        <strain evidence="3">DSM 100886 HEG_-6_39</strain>
    </source>
</reference>
<dbReference type="SUPFAM" id="SSF53335">
    <property type="entry name" value="S-adenosyl-L-methionine-dependent methyltransferases"/>
    <property type="match status" value="1"/>
</dbReference>
<name>A0A143PY55_LUTPR</name>
<sequence length="243" mass="27503">MFGFGSKLRSLVRRVTNAPDQNTRYDEETRAVIHRVCTPDATCIDVGCHRGELLDVMLAAAPRGRHYGFEPLPDYYDDLRHRYDETGLARILNVALSNIKGVATFNYVTSNPAYSGLRQRRYPQEETVAAIDVKTDLLDNLLPAHQRVDLIKIDVEGAELQVLEGAVRTLHRNRPVVVFEHGLGAADCYGTRPEQVYDLLTKEAGLAVSLMASWLNSEHPLTRDDFAREFDKSRNYYFIAYGK</sequence>
<dbReference type="NCBIfam" id="TIGR01444">
    <property type="entry name" value="fkbM_fam"/>
    <property type="match status" value="1"/>
</dbReference>
<dbReference type="Pfam" id="PF05050">
    <property type="entry name" value="Methyltransf_21"/>
    <property type="match status" value="1"/>
</dbReference>
<protein>
    <submittedName>
        <fullName evidence="2">2-O-methyltransferase NoeI</fullName>
        <ecNumber evidence="2">2.1.1.-</ecNumber>
    </submittedName>
</protein>
<feature type="domain" description="Methyltransferase FkbM" evidence="1">
    <location>
        <begin position="45"/>
        <end position="184"/>
    </location>
</feature>
<dbReference type="InterPro" id="IPR052514">
    <property type="entry name" value="SAM-dependent_MTase"/>
</dbReference>
<gene>
    <name evidence="2" type="primary">noeI</name>
    <name evidence="2" type="ORF">LuPra_06256</name>
</gene>
<keyword evidence="3" id="KW-1185">Reference proteome</keyword>
<dbReference type="OrthoDB" id="5329963at2"/>